<evidence type="ECO:0000313" key="2">
    <source>
        <dbReference type="EMBL" id="QHD67393.1"/>
    </source>
</evidence>
<dbReference type="RefSeq" id="WP_125987779.1">
    <property type="nucleotide sequence ID" value="NZ_CP047218.1"/>
</dbReference>
<name>A0A6P1GGP7_SPHYA</name>
<dbReference type="EMBL" id="CP047218">
    <property type="protein sequence ID" value="QHD67393.1"/>
    <property type="molecule type" value="Genomic_DNA"/>
</dbReference>
<evidence type="ECO:0000313" key="3">
    <source>
        <dbReference type="Proteomes" id="UP000464086"/>
    </source>
</evidence>
<dbReference type="Proteomes" id="UP000464086">
    <property type="component" value="Chromosome"/>
</dbReference>
<reference evidence="2 3" key="1">
    <citation type="submission" date="2019-12" db="EMBL/GenBank/DDBJ databases">
        <title>Functional and genomic insights into the Sphingobium yanoikuyae YC-JY1, a bacterium efficiently degrading bisphenol A.</title>
        <authorList>
            <person name="Jia Y."/>
            <person name="Li X."/>
            <person name="Wang J."/>
            <person name="Eltoukhy A."/>
            <person name="Lamraoui I."/>
            <person name="Yan Y."/>
        </authorList>
    </citation>
    <scope>NUCLEOTIDE SEQUENCE [LARGE SCALE GENOMIC DNA]</scope>
    <source>
        <strain evidence="2 3">YC-JY1</strain>
    </source>
</reference>
<feature type="chain" id="PRO_5027116897" evidence="1">
    <location>
        <begin position="23"/>
        <end position="137"/>
    </location>
</feature>
<keyword evidence="1" id="KW-0732">Signal</keyword>
<protein>
    <submittedName>
        <fullName evidence="2">Uncharacterized protein</fullName>
    </submittedName>
</protein>
<gene>
    <name evidence="2" type="ORF">GS397_10240</name>
</gene>
<organism evidence="2 3">
    <name type="scientific">Sphingobium yanoikuyae</name>
    <name type="common">Sphingomonas yanoikuyae</name>
    <dbReference type="NCBI Taxonomy" id="13690"/>
    <lineage>
        <taxon>Bacteria</taxon>
        <taxon>Pseudomonadati</taxon>
        <taxon>Pseudomonadota</taxon>
        <taxon>Alphaproteobacteria</taxon>
        <taxon>Sphingomonadales</taxon>
        <taxon>Sphingomonadaceae</taxon>
        <taxon>Sphingobium</taxon>
    </lineage>
</organism>
<feature type="signal peptide" evidence="1">
    <location>
        <begin position="1"/>
        <end position="22"/>
    </location>
</feature>
<sequence>MKQRFVWALSGFMISASVSASAAPGTQLVMGEMKVAQHAMNSVTLLNGCGLENDPEVAAVTKQVEAFLRAHTNFQGQSAYNDYKASAVLDISAKMGQAGGKAKVCPAVKENKARGVAAIQGDLKMLTTTHANSHKAK</sequence>
<evidence type="ECO:0000256" key="1">
    <source>
        <dbReference type="SAM" id="SignalP"/>
    </source>
</evidence>
<accession>A0A6P1GGP7</accession>
<dbReference type="AlphaFoldDB" id="A0A6P1GGP7"/>
<proteinExistence type="predicted"/>